<keyword evidence="2" id="KW-1185">Reference proteome</keyword>
<evidence type="ECO:0000313" key="2">
    <source>
        <dbReference type="Proteomes" id="UP001254608"/>
    </source>
</evidence>
<dbReference type="Proteomes" id="UP001254608">
    <property type="component" value="Unassembled WGS sequence"/>
</dbReference>
<protein>
    <submittedName>
        <fullName evidence="1">Uncharacterized protein</fullName>
    </submittedName>
</protein>
<proteinExistence type="predicted"/>
<gene>
    <name evidence="1" type="ORF">RM530_04015</name>
</gene>
<dbReference type="RefSeq" id="WP_311363923.1">
    <property type="nucleotide sequence ID" value="NZ_JAVRIC010000004.1"/>
</dbReference>
<accession>A0ABU2WGY7</accession>
<evidence type="ECO:0000313" key="1">
    <source>
        <dbReference type="EMBL" id="MDT0496531.1"/>
    </source>
</evidence>
<name>A0ABU2WGY7_9GAMM</name>
<dbReference type="EMBL" id="JAVRIC010000004">
    <property type="protein sequence ID" value="MDT0496531.1"/>
    <property type="molecule type" value="Genomic_DNA"/>
</dbReference>
<organism evidence="1 2">
    <name type="scientific">Banduia mediterranea</name>
    <dbReference type="NCBI Taxonomy" id="3075609"/>
    <lineage>
        <taxon>Bacteria</taxon>
        <taxon>Pseudomonadati</taxon>
        <taxon>Pseudomonadota</taxon>
        <taxon>Gammaproteobacteria</taxon>
        <taxon>Nevskiales</taxon>
        <taxon>Algiphilaceae</taxon>
        <taxon>Banduia</taxon>
    </lineage>
</organism>
<reference evidence="1 2" key="1">
    <citation type="submission" date="2023-09" db="EMBL/GenBank/DDBJ databases">
        <authorList>
            <person name="Rey-Velasco X."/>
        </authorList>
    </citation>
    <scope>NUCLEOTIDE SEQUENCE [LARGE SCALE GENOMIC DNA]</scope>
    <source>
        <strain evidence="1 2">W345</strain>
    </source>
</reference>
<comment type="caution">
    <text evidence="1">The sequence shown here is derived from an EMBL/GenBank/DDBJ whole genome shotgun (WGS) entry which is preliminary data.</text>
</comment>
<sequence length="1179" mass="125437">MTITTQDIQLYQPEVLDDTPNGGGRMSPNQVVDGDLNNVFDDQSRFDRVTGRVSLRKGWMAVISENRTKLLGAHAILLQRALDPLVHVSMFGRDNHTDRRDAAQAHLEQYLAAGATLPYYPYDTQPEGALIVSLLTELANTPPAAGDVLVLSVEHGSVNVGEQQFVRCIKVEVSQITATVPPNSSTKTLQLLDITIDQPLRFDVPGENFGFTQSSQQKTAVRRTTLAGGKRYYSIHKIVEPITAGDSSCSVESILTPMVPAAQQETAIVDQQIGSDTTSLVAIGDPGTAGELAEAVRGVAITSNAVAAVLEHSVIPGSVTVSLRPTGESTGHQHVLTDNGRGVLVRDAASGASVPAQCAGTVDYRFGQIVVTGMSIADGSLDPANSTVTYRPAVAITDVQHTDGVEIDVSNRGLVWTRTLLPKPTPSALQIEYRALGRWITLRDRGDGTIAGSSGEGSGTINYATGSVNLTLGAEPDIGSHLLYGWGSGAHYKGPAGTVQAKTPEIVIQLDEAPAKPGTVTLEYSSGEDDYSATDDGTGGWTGDATGSIDYAAGEIRVQLTQVPASGASLDVDYQTEGNRYTETPTPGGSGGVVEIQLDNGAVDPRSIRIRAEFSASAGTADPFALQLIDDGAGSIVVRDSVTVPGFSAAYVRAGEPMGTINYSTGLIELDETVAGAISHLSYSGFGSGTWTDDPYDLLWESFTDVRYSSAGAPQAQADAATLDSLTLQLSGDDLLYGVQAASLWVEFNGRRYYDRNGVVYYRDSNGNEQTAGSIDYAAGLIILTSWAAGAPTGNVRGVLVAYGRWPMTAAFWRVPAEQVKSASFQATYTRIGETDPDQAVSDNAGDIAGDGGFTGTINYDTGVYSLAWAESEVLPELATYNAVAVQYLPLDPEIIGLDPVRLSADGRIPTVQDADVAVIHNTQTTALPNPAIAGQTYSTRAYISALDLYDADGERIPTDRYTWDKTTGDVTMANPLDLDDYTQPLTAHHRIEDMLLVTDAQLSGLVDLNAQLTHDYPADTSFLSTALPLGNELQASAYGVFSQTTWTDEWSDELIGTPAVGQYNATVAPIITTNKGAIRERWRVEFTSVTAFRVIGETVGQVGVGDTETNCLPINPATGAPYFELQAAGWSAGWNIGNQLRFNTEAAARPIWFNRCTLPGPLTDPEDRFQVELRGDAN</sequence>